<protein>
    <submittedName>
        <fullName evidence="5">LacI family transcriptional regulator</fullName>
    </submittedName>
</protein>
<dbReference type="PANTHER" id="PTHR30146:SF145">
    <property type="entry name" value="RIBOSE OPERON REPRESSOR"/>
    <property type="match status" value="1"/>
</dbReference>
<evidence type="ECO:0000256" key="3">
    <source>
        <dbReference type="ARBA" id="ARBA00023163"/>
    </source>
</evidence>
<evidence type="ECO:0000313" key="5">
    <source>
        <dbReference type="EMBL" id="TDR56152.1"/>
    </source>
</evidence>
<dbReference type="Gene3D" id="1.10.260.40">
    <property type="entry name" value="lambda repressor-like DNA-binding domains"/>
    <property type="match status" value="1"/>
</dbReference>
<dbReference type="RefSeq" id="WP_133635103.1">
    <property type="nucleotide sequence ID" value="NZ_SNZJ01000004.1"/>
</dbReference>
<dbReference type="Pfam" id="PF00532">
    <property type="entry name" value="Peripla_BP_1"/>
    <property type="match status" value="1"/>
</dbReference>
<dbReference type="InterPro" id="IPR001761">
    <property type="entry name" value="Peripla_BP/Lac1_sug-bd_dom"/>
</dbReference>
<dbReference type="Proteomes" id="UP000295212">
    <property type="component" value="Unassembled WGS sequence"/>
</dbReference>
<dbReference type="InterPro" id="IPR010982">
    <property type="entry name" value="Lambda_DNA-bd_dom_sf"/>
</dbReference>
<dbReference type="GO" id="GO:0000976">
    <property type="term" value="F:transcription cis-regulatory region binding"/>
    <property type="evidence" value="ECO:0007669"/>
    <property type="project" value="TreeGrafter"/>
</dbReference>
<dbReference type="PANTHER" id="PTHR30146">
    <property type="entry name" value="LACI-RELATED TRANSCRIPTIONAL REPRESSOR"/>
    <property type="match status" value="1"/>
</dbReference>
<dbReference type="InterPro" id="IPR028082">
    <property type="entry name" value="Peripla_BP_I"/>
</dbReference>
<dbReference type="AlphaFoldDB" id="A0A4R6ZUJ8"/>
<dbReference type="CDD" id="cd01392">
    <property type="entry name" value="HTH_LacI"/>
    <property type="match status" value="1"/>
</dbReference>
<dbReference type="CDD" id="cd06283">
    <property type="entry name" value="PBP1_RegR_EndR_KdgR-like"/>
    <property type="match status" value="1"/>
</dbReference>
<dbReference type="SMART" id="SM00354">
    <property type="entry name" value="HTH_LACI"/>
    <property type="match status" value="1"/>
</dbReference>
<keyword evidence="3" id="KW-0804">Transcription</keyword>
<dbReference type="OrthoDB" id="9798934at2"/>
<keyword evidence="1" id="KW-0805">Transcription regulation</keyword>
<name>A0A4R6ZUJ8_9GAMM</name>
<evidence type="ECO:0000256" key="1">
    <source>
        <dbReference type="ARBA" id="ARBA00023015"/>
    </source>
</evidence>
<dbReference type="EMBL" id="SNZJ01000004">
    <property type="protein sequence ID" value="TDR56152.1"/>
    <property type="molecule type" value="Genomic_DNA"/>
</dbReference>
<dbReference type="PROSITE" id="PS50932">
    <property type="entry name" value="HTH_LACI_2"/>
    <property type="match status" value="1"/>
</dbReference>
<gene>
    <name evidence="5" type="ORF">DFP85_10467</name>
</gene>
<evidence type="ECO:0000256" key="2">
    <source>
        <dbReference type="ARBA" id="ARBA00023125"/>
    </source>
</evidence>
<evidence type="ECO:0000313" key="6">
    <source>
        <dbReference type="Proteomes" id="UP000295212"/>
    </source>
</evidence>
<feature type="domain" description="HTH lacI-type" evidence="4">
    <location>
        <begin position="32"/>
        <end position="79"/>
    </location>
</feature>
<proteinExistence type="predicted"/>
<dbReference type="InterPro" id="IPR000843">
    <property type="entry name" value="HTH_LacI"/>
</dbReference>
<sequence>MPNRWLCTLRGGFGGTPAREAALVAIKIRAGAAGASKTSVSRYFSEDRERLSPGMQTRIAAAAQRLGYRPNQIARSLKGGHSGLIGMLVADIRNPFSVAVMHGVEQACRERGLSLMVCNTDNDPAQEREHLALLASYRVEGLVINAAGSPDRELQAWVDEGIPLVLLDRELNAVDAEVVGLDNARAIDLALDHLQAHGYGDLLYLSEPPEQASPRQVRLTHFLQGVAARGLAGEVHCQPLMEHDALQRTIGDFLAHPGMRPRALLCANGNATLATTRALQALGARLGETGLMGIDELDWCELVTPGITTLAQPTDAIGRAAVACLVPSHGDGASSALRRHAPELIVRGSTRRPVP</sequence>
<dbReference type="SUPFAM" id="SSF53822">
    <property type="entry name" value="Periplasmic binding protein-like I"/>
    <property type="match status" value="1"/>
</dbReference>
<reference evidence="5 6" key="1">
    <citation type="submission" date="2019-03" db="EMBL/GenBank/DDBJ databases">
        <title>Genomic Encyclopedia of Type Strains, Phase III (KMG-III): the genomes of soil and plant-associated and newly described type strains.</title>
        <authorList>
            <person name="Whitman W."/>
        </authorList>
    </citation>
    <scope>NUCLEOTIDE SEQUENCE [LARGE SCALE GENOMIC DNA]</scope>
    <source>
        <strain evidence="5 6">CECT 5797</strain>
    </source>
</reference>
<keyword evidence="2" id="KW-0238">DNA-binding</keyword>
<dbReference type="GO" id="GO:0003700">
    <property type="term" value="F:DNA-binding transcription factor activity"/>
    <property type="evidence" value="ECO:0007669"/>
    <property type="project" value="TreeGrafter"/>
</dbReference>
<dbReference type="SUPFAM" id="SSF47413">
    <property type="entry name" value="lambda repressor-like DNA-binding domains"/>
    <property type="match status" value="1"/>
</dbReference>
<comment type="caution">
    <text evidence="5">The sequence shown here is derived from an EMBL/GenBank/DDBJ whole genome shotgun (WGS) entry which is preliminary data.</text>
</comment>
<dbReference type="Gene3D" id="3.40.50.2300">
    <property type="match status" value="2"/>
</dbReference>
<organism evidence="5 6">
    <name type="scientific">Halomonas ventosae</name>
    <dbReference type="NCBI Taxonomy" id="229007"/>
    <lineage>
        <taxon>Bacteria</taxon>
        <taxon>Pseudomonadati</taxon>
        <taxon>Pseudomonadota</taxon>
        <taxon>Gammaproteobacteria</taxon>
        <taxon>Oceanospirillales</taxon>
        <taxon>Halomonadaceae</taxon>
        <taxon>Halomonas</taxon>
    </lineage>
</organism>
<evidence type="ECO:0000259" key="4">
    <source>
        <dbReference type="PROSITE" id="PS50932"/>
    </source>
</evidence>
<accession>A0A4R6ZUJ8</accession>